<feature type="domain" description="GyrI-like small molecule binding" evidence="1">
    <location>
        <begin position="22"/>
        <end position="198"/>
    </location>
</feature>
<dbReference type="Proteomes" id="UP000199470">
    <property type="component" value="Unassembled WGS sequence"/>
</dbReference>
<dbReference type="STRING" id="758825.SAMN02982985_02403"/>
<evidence type="ECO:0000313" key="3">
    <source>
        <dbReference type="Proteomes" id="UP000199470"/>
    </source>
</evidence>
<protein>
    <recommendedName>
        <fullName evidence="1">GyrI-like small molecule binding domain-containing protein</fullName>
    </recommendedName>
</protein>
<proteinExistence type="predicted"/>
<dbReference type="PIRSF" id="PIRSF031644">
    <property type="entry name" value="UCP031644"/>
    <property type="match status" value="1"/>
</dbReference>
<reference evidence="2 3" key="1">
    <citation type="submission" date="2016-10" db="EMBL/GenBank/DDBJ databases">
        <authorList>
            <person name="de Groot N.N."/>
        </authorList>
    </citation>
    <scope>NUCLEOTIDE SEQUENCE [LARGE SCALE GENOMIC DNA]</scope>
    <source>
        <strain evidence="2 3">ATCC 43154</strain>
    </source>
</reference>
<dbReference type="EMBL" id="FOTW01000011">
    <property type="protein sequence ID" value="SFM02718.1"/>
    <property type="molecule type" value="Genomic_DNA"/>
</dbReference>
<name>A0A1I4MHJ7_9BURK</name>
<sequence>MEKIDLKKDWKQLYQPSAKAVAEVDVPPLHYLMVDGQGDPNTTPAYAEAVEALFSVAYTAKFMLKKGPRQIDYAVMPLEGLWWADDMAAFETNDRSQWHWTMMILQPDFVGADIIDAAMAEVHKKKALPGLERLRFESFTEGHCAQLLHVGPFSEEKPNIDRLHAYIDERGGRRGKHHEIYLSDIRRAAPDKWKTIIRHPMQAG</sequence>
<accession>A0A1I4MHJ7</accession>
<evidence type="ECO:0000313" key="2">
    <source>
        <dbReference type="EMBL" id="SFM02718.1"/>
    </source>
</evidence>
<evidence type="ECO:0000259" key="1">
    <source>
        <dbReference type="Pfam" id="PF06445"/>
    </source>
</evidence>
<gene>
    <name evidence="2" type="ORF">SAMN02982985_02403</name>
</gene>
<dbReference type="Pfam" id="PF06445">
    <property type="entry name" value="GyrI-like"/>
    <property type="match status" value="1"/>
</dbReference>
<dbReference type="InterPro" id="IPR008319">
    <property type="entry name" value="GyrI-like_CCH_Lin2189-like"/>
</dbReference>
<organism evidence="2 3">
    <name type="scientific">Rugamonas rubra</name>
    <dbReference type="NCBI Taxonomy" id="758825"/>
    <lineage>
        <taxon>Bacteria</taxon>
        <taxon>Pseudomonadati</taxon>
        <taxon>Pseudomonadota</taxon>
        <taxon>Betaproteobacteria</taxon>
        <taxon>Burkholderiales</taxon>
        <taxon>Oxalobacteraceae</taxon>
        <taxon>Telluria group</taxon>
        <taxon>Rugamonas</taxon>
    </lineage>
</organism>
<dbReference type="AlphaFoldDB" id="A0A1I4MHJ7"/>
<dbReference type="InterPro" id="IPR011256">
    <property type="entry name" value="Reg_factor_effector_dom_sf"/>
</dbReference>
<dbReference type="Gene3D" id="3.20.80.10">
    <property type="entry name" value="Regulatory factor, effector binding domain"/>
    <property type="match status" value="1"/>
</dbReference>
<keyword evidence="3" id="KW-1185">Reference proteome</keyword>
<dbReference type="InterPro" id="IPR029442">
    <property type="entry name" value="GyrI-like"/>
</dbReference>
<dbReference type="RefSeq" id="WP_093387760.1">
    <property type="nucleotide sequence ID" value="NZ_FOTW01000011.1"/>
</dbReference>
<dbReference type="OrthoDB" id="4772335at2"/>